<reference evidence="1 2" key="1">
    <citation type="submission" date="2019-03" db="EMBL/GenBank/DDBJ databases">
        <title>Rhodobacteraceae bacterium SM1902, a new member of the family Rhodobacteraceae isolated from Yantai.</title>
        <authorList>
            <person name="Sun Y."/>
        </authorList>
    </citation>
    <scope>NUCLEOTIDE SEQUENCE [LARGE SCALE GENOMIC DNA]</scope>
    <source>
        <strain evidence="1 2">SM1902</strain>
    </source>
</reference>
<dbReference type="OrthoDB" id="7877343at2"/>
<dbReference type="Proteomes" id="UP000294562">
    <property type="component" value="Unassembled WGS sequence"/>
</dbReference>
<proteinExistence type="predicted"/>
<comment type="caution">
    <text evidence="1">The sequence shown here is derived from an EMBL/GenBank/DDBJ whole genome shotgun (WGS) entry which is preliminary data.</text>
</comment>
<sequence>MSTPTSDRVRPTGLVALVLSGALLVGCLPTGDSLAFRSGPDPVQAVRVSGNDVTIVGPKGYCVDPTSSRERTEGAFVMLGSCATLRGEGEGPGKPAVLTALVSPRSDPPLVPDPAQLERFFRSEAGQAALAQDGRAASVTLLKFAEDGPVLYLKLRDRSEGRPTDLSDVAWRAIFPLKERLVALSVTGHDDLPVADTDMRKTLDRFVAAVMSANKDNTDGQDT</sequence>
<dbReference type="RefSeq" id="WP_133342241.1">
    <property type="nucleotide sequence ID" value="NZ_SMZO01000012.1"/>
</dbReference>
<evidence type="ECO:0008006" key="3">
    <source>
        <dbReference type="Google" id="ProtNLM"/>
    </source>
</evidence>
<gene>
    <name evidence="1" type="ORF">E2L05_07150</name>
</gene>
<protein>
    <recommendedName>
        <fullName evidence="3">Cation transport ATPase</fullName>
    </recommendedName>
</protein>
<evidence type="ECO:0000313" key="2">
    <source>
        <dbReference type="Proteomes" id="UP000294562"/>
    </source>
</evidence>
<keyword evidence="2" id="KW-1185">Reference proteome</keyword>
<name>A0A4R6AWX4_9RHOB</name>
<organism evidence="1 2">
    <name type="scientific">Meridianimarinicoccus aquatilis</name>
    <dbReference type="NCBI Taxonomy" id="2552766"/>
    <lineage>
        <taxon>Bacteria</taxon>
        <taxon>Pseudomonadati</taxon>
        <taxon>Pseudomonadota</taxon>
        <taxon>Alphaproteobacteria</taxon>
        <taxon>Rhodobacterales</taxon>
        <taxon>Paracoccaceae</taxon>
        <taxon>Meridianimarinicoccus</taxon>
    </lineage>
</organism>
<evidence type="ECO:0000313" key="1">
    <source>
        <dbReference type="EMBL" id="TDL89221.1"/>
    </source>
</evidence>
<dbReference type="EMBL" id="SMZO01000012">
    <property type="protein sequence ID" value="TDL89221.1"/>
    <property type="molecule type" value="Genomic_DNA"/>
</dbReference>
<accession>A0A4R6AWX4</accession>
<dbReference type="AlphaFoldDB" id="A0A4R6AWX4"/>